<protein>
    <submittedName>
        <fullName evidence="2">MCE family protein</fullName>
    </submittedName>
</protein>
<dbReference type="PANTHER" id="PTHR33371:SF4">
    <property type="entry name" value="INTERMEMBRANE PHOSPHOLIPID TRANSPORT SYSTEM BINDING PROTEIN MLAD"/>
    <property type="match status" value="1"/>
</dbReference>
<reference evidence="2 3" key="1">
    <citation type="submission" date="2020-05" db="EMBL/GenBank/DDBJ databases">
        <title>MicrobeNet Type strains.</title>
        <authorList>
            <person name="Nicholson A.C."/>
        </authorList>
    </citation>
    <scope>NUCLEOTIDE SEQUENCE [LARGE SCALE GENOMIC DNA]</scope>
    <source>
        <strain evidence="2 3">JCM 3224</strain>
    </source>
</reference>
<dbReference type="PANTHER" id="PTHR33371">
    <property type="entry name" value="INTERMEMBRANE PHOSPHOLIPID TRANSPORT SYSTEM BINDING PROTEIN MLAD-RELATED"/>
    <property type="match status" value="1"/>
</dbReference>
<name>A0A849C512_9NOCA</name>
<dbReference type="InterPro" id="IPR003399">
    <property type="entry name" value="Mce/MlaD"/>
</dbReference>
<dbReference type="EMBL" id="JABELX010000008">
    <property type="protein sequence ID" value="NNH72746.1"/>
    <property type="molecule type" value="Genomic_DNA"/>
</dbReference>
<dbReference type="RefSeq" id="WP_084521735.1">
    <property type="nucleotide sequence ID" value="NZ_JABELX010000008.1"/>
</dbReference>
<accession>A0A849C512</accession>
<dbReference type="AlphaFoldDB" id="A0A849C512"/>
<evidence type="ECO:0000313" key="2">
    <source>
        <dbReference type="EMBL" id="NNH72746.1"/>
    </source>
</evidence>
<dbReference type="InterPro" id="IPR052336">
    <property type="entry name" value="MlaD_Phospholipid_Transporter"/>
</dbReference>
<feature type="domain" description="Mce/MlaD" evidence="1">
    <location>
        <begin position="47"/>
        <end position="124"/>
    </location>
</feature>
<evidence type="ECO:0000313" key="3">
    <source>
        <dbReference type="Proteomes" id="UP000586827"/>
    </source>
</evidence>
<evidence type="ECO:0000259" key="1">
    <source>
        <dbReference type="Pfam" id="PF02470"/>
    </source>
</evidence>
<sequence length="346" mass="36711">MPNYTIPGVAITKYRARLAGLVAAVLAVLLVVAWTQYTNADHGDRLRIQLRTDQVGAGIVPGTNVRVEGVAVGTVAEVISVGDGRQLLTLDLEKSQIAGLTETFTVDYAPENLFGISAVTLRPGSGGTPLHAEAVIDMVGRVADVTMGALLRELTRTSTDVLTPKLAELLRQFSGDLKAFTPILQAVVTLSRAVADTQQYPSSYLLDQYASFFQGLGVFSSSTLKLLKSLLDIEVFQHDRARYDVSIGMVVDQAFPAIAGLLNTAQVHFNGYTDMFTPLLGAVAATVPTPDTSRADLTELIARLDRIFADTPNGPVVNLGVTLRGVPGVAVPLLGQQALEALGGAR</sequence>
<organism evidence="2 3">
    <name type="scientific">Nocardia uniformis</name>
    <dbReference type="NCBI Taxonomy" id="53432"/>
    <lineage>
        <taxon>Bacteria</taxon>
        <taxon>Bacillati</taxon>
        <taxon>Actinomycetota</taxon>
        <taxon>Actinomycetes</taxon>
        <taxon>Mycobacteriales</taxon>
        <taxon>Nocardiaceae</taxon>
        <taxon>Nocardia</taxon>
    </lineage>
</organism>
<gene>
    <name evidence="2" type="ORF">HLB23_23260</name>
</gene>
<proteinExistence type="predicted"/>
<comment type="caution">
    <text evidence="2">The sequence shown here is derived from an EMBL/GenBank/DDBJ whole genome shotgun (WGS) entry which is preliminary data.</text>
</comment>
<dbReference type="Proteomes" id="UP000586827">
    <property type="component" value="Unassembled WGS sequence"/>
</dbReference>
<dbReference type="Pfam" id="PF02470">
    <property type="entry name" value="MlaD"/>
    <property type="match status" value="1"/>
</dbReference>
<keyword evidence="3" id="KW-1185">Reference proteome</keyword>